<dbReference type="Gene3D" id="3.40.228.10">
    <property type="entry name" value="Dimethylsulfoxide Reductase, domain 2"/>
    <property type="match status" value="1"/>
</dbReference>
<dbReference type="PANTHER" id="PTHR43105">
    <property type="entry name" value="RESPIRATORY NITRATE REDUCTASE"/>
    <property type="match status" value="1"/>
</dbReference>
<reference evidence="7" key="1">
    <citation type="journal article" date="2015" name="Nature">
        <title>Complex archaea that bridge the gap between prokaryotes and eukaryotes.</title>
        <authorList>
            <person name="Spang A."/>
            <person name="Saw J.H."/>
            <person name="Jorgensen S.L."/>
            <person name="Zaremba-Niedzwiedzka K."/>
            <person name="Martijn J."/>
            <person name="Lind A.E."/>
            <person name="van Eijk R."/>
            <person name="Schleper C."/>
            <person name="Guy L."/>
            <person name="Ettema T.J."/>
        </authorList>
    </citation>
    <scope>NUCLEOTIDE SEQUENCE</scope>
</reference>
<dbReference type="GO" id="GO:0003954">
    <property type="term" value="F:NADH dehydrogenase activity"/>
    <property type="evidence" value="ECO:0007669"/>
    <property type="project" value="TreeGrafter"/>
</dbReference>
<evidence type="ECO:0000256" key="3">
    <source>
        <dbReference type="ARBA" id="ARBA00023002"/>
    </source>
</evidence>
<dbReference type="GO" id="GO:0051539">
    <property type="term" value="F:4 iron, 4 sulfur cluster binding"/>
    <property type="evidence" value="ECO:0007669"/>
    <property type="project" value="UniProtKB-KW"/>
</dbReference>
<dbReference type="EMBL" id="LAZR01060540">
    <property type="protein sequence ID" value="KKK65469.1"/>
    <property type="molecule type" value="Genomic_DNA"/>
</dbReference>
<dbReference type="PANTHER" id="PTHR43105:SF10">
    <property type="entry name" value="NADH-QUINONE OXIDOREDUCTASE SUBUNIT G"/>
    <property type="match status" value="1"/>
</dbReference>
<dbReference type="GO" id="GO:0046872">
    <property type="term" value="F:metal ion binding"/>
    <property type="evidence" value="ECO:0007669"/>
    <property type="project" value="UniProtKB-KW"/>
</dbReference>
<keyword evidence="4" id="KW-0408">Iron</keyword>
<dbReference type="GO" id="GO:0022904">
    <property type="term" value="P:respiratory electron transport chain"/>
    <property type="evidence" value="ECO:0007669"/>
    <property type="project" value="TreeGrafter"/>
</dbReference>
<dbReference type="Pfam" id="PF00384">
    <property type="entry name" value="Molybdopterin"/>
    <property type="match status" value="1"/>
</dbReference>
<evidence type="ECO:0000256" key="5">
    <source>
        <dbReference type="ARBA" id="ARBA00023014"/>
    </source>
</evidence>
<dbReference type="InterPro" id="IPR006656">
    <property type="entry name" value="Mopterin_OxRdtase"/>
</dbReference>
<evidence type="ECO:0000259" key="6">
    <source>
        <dbReference type="Pfam" id="PF00384"/>
    </source>
</evidence>
<dbReference type="InterPro" id="IPR050123">
    <property type="entry name" value="Prok_molybdopt-oxidoreductase"/>
</dbReference>
<accession>A0A0F8ZGA9</accession>
<proteinExistence type="predicted"/>
<evidence type="ECO:0000256" key="1">
    <source>
        <dbReference type="ARBA" id="ARBA00022485"/>
    </source>
</evidence>
<name>A0A0F8ZGA9_9ZZZZ</name>
<keyword evidence="1" id="KW-0004">4Fe-4S</keyword>
<keyword evidence="5" id="KW-0411">Iron-sulfur</keyword>
<dbReference type="GO" id="GO:0016020">
    <property type="term" value="C:membrane"/>
    <property type="evidence" value="ECO:0007669"/>
    <property type="project" value="TreeGrafter"/>
</dbReference>
<organism evidence="7">
    <name type="scientific">marine sediment metagenome</name>
    <dbReference type="NCBI Taxonomy" id="412755"/>
    <lineage>
        <taxon>unclassified sequences</taxon>
        <taxon>metagenomes</taxon>
        <taxon>ecological metagenomes</taxon>
    </lineage>
</organism>
<keyword evidence="2" id="KW-0479">Metal-binding</keyword>
<evidence type="ECO:0000256" key="4">
    <source>
        <dbReference type="ARBA" id="ARBA00023004"/>
    </source>
</evidence>
<gene>
    <name evidence="7" type="ORF">LCGC14_2973830</name>
</gene>
<evidence type="ECO:0000256" key="2">
    <source>
        <dbReference type="ARBA" id="ARBA00022723"/>
    </source>
</evidence>
<sequence>MAGLAATLGSGAMTNSVEDIAEAEVMLVIGSNNTETHPVIGMRLRNAARYRGAKIIVVDPRRTGLVDDSVLWLSPPPGYDIAIVNAMASVIIEEGLHDKAYIEDKTEGFEEFRDALEPYTPEYAEELTGVSASDIREAARLYGGAERAAILYCMGITQHSKGTDNVKSLSNLALLCGQLGKRGSGVNPLRGQNNVQGACDMGALPNVFPGYQKVGMPEVRKKFEGAWGAELSDKAGLTVVEMTHAMTDGRLKALYV</sequence>
<keyword evidence="3" id="KW-0560">Oxidoreductase</keyword>
<protein>
    <recommendedName>
        <fullName evidence="6">Molybdopterin oxidoreductase domain-containing protein</fullName>
    </recommendedName>
</protein>
<dbReference type="FunFam" id="3.40.228.10:FF:000002">
    <property type="entry name" value="Formate dehydrogenase subunit alpha"/>
    <property type="match status" value="1"/>
</dbReference>
<dbReference type="SUPFAM" id="SSF53706">
    <property type="entry name" value="Formate dehydrogenase/DMSO reductase, domains 1-3"/>
    <property type="match status" value="1"/>
</dbReference>
<evidence type="ECO:0000313" key="7">
    <source>
        <dbReference type="EMBL" id="KKK65469.1"/>
    </source>
</evidence>
<feature type="non-terminal residue" evidence="7">
    <location>
        <position position="256"/>
    </location>
</feature>
<feature type="domain" description="Molybdopterin oxidoreductase" evidence="6">
    <location>
        <begin position="12"/>
        <end position="256"/>
    </location>
</feature>
<dbReference type="AlphaFoldDB" id="A0A0F8ZGA9"/>
<comment type="caution">
    <text evidence="7">The sequence shown here is derived from an EMBL/GenBank/DDBJ whole genome shotgun (WGS) entry which is preliminary data.</text>
</comment>